<organism evidence="2">
    <name type="scientific">Cacopsylla melanoneura</name>
    <dbReference type="NCBI Taxonomy" id="428564"/>
    <lineage>
        <taxon>Eukaryota</taxon>
        <taxon>Metazoa</taxon>
        <taxon>Ecdysozoa</taxon>
        <taxon>Arthropoda</taxon>
        <taxon>Hexapoda</taxon>
        <taxon>Insecta</taxon>
        <taxon>Pterygota</taxon>
        <taxon>Neoptera</taxon>
        <taxon>Paraneoptera</taxon>
        <taxon>Hemiptera</taxon>
        <taxon>Sternorrhyncha</taxon>
        <taxon>Psylloidea</taxon>
        <taxon>Psyllidae</taxon>
        <taxon>Psyllinae</taxon>
        <taxon>Cacopsylla</taxon>
    </lineage>
</organism>
<dbReference type="InterPro" id="IPR011333">
    <property type="entry name" value="SKP1/BTB/POZ_sf"/>
</dbReference>
<dbReference type="InterPro" id="IPR008974">
    <property type="entry name" value="TRAF-like"/>
</dbReference>
<sequence length="544" mass="63100">MISTHYEHCHDKEIKLHNVKNKESFSVILQYMYGMRINFSEINVSVLCEVLNLSETYKLDAFFKDLKHYLSNINTFQLESCIVLLNTADKYNVPELCEQLIIFVYENVEQLMKHDSFKTLQYNILVDLLKRDWFCCSEIEILTGVLNWHSDMDDESKKQMSLKKVLVCQDDTEDQHGSTDVLEVSECEIDVADINEVETNTVENECSMFEQKDLNMGDACTNSIIKDSSAKKDPNQNKTVVDVSDSEIDDTERKDIQSNVESQCSKTEDLVVIGGDTISNSKDSFNAANSESAVAKDVVVNGGDTISNSKDNINAANSKKADGCANIMQTFSENILKSLLAQIRISRISALEFSEAMETELFKKYSWIIRDVKSFSRSCEPRQTYYKIKEINDVTKRFTIKGELRENIVYESEEVYSVGDFKWKLCMKWNQDKEDSDYQHFSMFIKVDSEHNVWECTVECQVRWKSNSTSYENKVLPEQYVFCAPKPEYLALDFRSDHCKKTINYIYLDEWEIDRYCDTGDFDNAFEPDHIRTFELVFKSLKYK</sequence>
<dbReference type="CDD" id="cd18186">
    <property type="entry name" value="BTB_POZ_ZBTB_KLHL-like"/>
    <property type="match status" value="1"/>
</dbReference>
<name>A0A8D9E2J1_9HEMI</name>
<dbReference type="AlphaFoldDB" id="A0A8D9E2J1"/>
<dbReference type="Gene3D" id="2.60.210.10">
    <property type="entry name" value="Apoptosis, Tumor Necrosis Factor Receptor Associated Protein 2, Chain A"/>
    <property type="match status" value="1"/>
</dbReference>
<dbReference type="Pfam" id="PF07707">
    <property type="entry name" value="BACK"/>
    <property type="match status" value="1"/>
</dbReference>
<reference evidence="2" key="1">
    <citation type="submission" date="2021-05" db="EMBL/GenBank/DDBJ databases">
        <authorList>
            <person name="Alioto T."/>
            <person name="Alioto T."/>
            <person name="Gomez Garrido J."/>
        </authorList>
    </citation>
    <scope>NUCLEOTIDE SEQUENCE</scope>
</reference>
<dbReference type="InterPro" id="IPR011705">
    <property type="entry name" value="BACK"/>
</dbReference>
<dbReference type="Gene3D" id="1.25.40.420">
    <property type="match status" value="1"/>
</dbReference>
<protein>
    <submittedName>
        <fullName evidence="2">BTB/POZ domain-containing protein 9</fullName>
    </submittedName>
</protein>
<dbReference type="PANTHER" id="PTHR46306">
    <property type="entry name" value="BTB/POZ DOMAIN-CONTAINING PROTEIN 9"/>
    <property type="match status" value="1"/>
</dbReference>
<evidence type="ECO:0000313" key="2">
    <source>
        <dbReference type="EMBL" id="CAG6738388.1"/>
    </source>
</evidence>
<dbReference type="Gene3D" id="3.30.710.10">
    <property type="entry name" value="Potassium Channel Kv1.1, Chain A"/>
    <property type="match status" value="1"/>
</dbReference>
<evidence type="ECO:0000259" key="1">
    <source>
        <dbReference type="Pfam" id="PF07707"/>
    </source>
</evidence>
<dbReference type="GO" id="GO:0005737">
    <property type="term" value="C:cytoplasm"/>
    <property type="evidence" value="ECO:0007669"/>
    <property type="project" value="TreeGrafter"/>
</dbReference>
<accession>A0A8D9E2J1</accession>
<dbReference type="InterPro" id="IPR052407">
    <property type="entry name" value="BTB_POZ_domain_cont_9"/>
</dbReference>
<proteinExistence type="predicted"/>
<feature type="domain" description="BACK" evidence="1">
    <location>
        <begin position="81"/>
        <end position="160"/>
    </location>
</feature>
<dbReference type="PANTHER" id="PTHR46306:SF1">
    <property type="entry name" value="BTB_POZ DOMAIN-CONTAINING PROTEIN 9"/>
    <property type="match status" value="1"/>
</dbReference>
<dbReference type="EMBL" id="HBUF01407599">
    <property type="protein sequence ID" value="CAG6738388.1"/>
    <property type="molecule type" value="Transcribed_RNA"/>
</dbReference>